<gene>
    <name evidence="3" type="ORF">ENJ15_00120</name>
</gene>
<comment type="caution">
    <text evidence="3">The sequence shown here is derived from an EMBL/GenBank/DDBJ whole genome shotgun (WGS) entry which is preliminary data.</text>
</comment>
<proteinExistence type="predicted"/>
<name>A0A7V5VDX1_CALAY</name>
<reference evidence="3" key="1">
    <citation type="journal article" date="2020" name="mSystems">
        <title>Genome- and Community-Level Interaction Insights into Carbon Utilization and Element Cycling Functions of Hydrothermarchaeota in Hydrothermal Sediment.</title>
        <authorList>
            <person name="Zhou Z."/>
            <person name="Liu Y."/>
            <person name="Xu W."/>
            <person name="Pan J."/>
            <person name="Luo Z.H."/>
            <person name="Li M."/>
        </authorList>
    </citation>
    <scope>NUCLEOTIDE SEQUENCE [LARGE SCALE GENOMIC DNA]</scope>
    <source>
        <strain evidence="3">HyVt-460</strain>
    </source>
</reference>
<dbReference type="AlphaFoldDB" id="A0A7V5VDX1"/>
<keyword evidence="1" id="KW-0472">Membrane</keyword>
<evidence type="ECO:0000313" key="3">
    <source>
        <dbReference type="EMBL" id="HHM01387.1"/>
    </source>
</evidence>
<evidence type="ECO:0000256" key="1">
    <source>
        <dbReference type="SAM" id="Phobius"/>
    </source>
</evidence>
<accession>A0A7V5VDX1</accession>
<keyword evidence="1" id="KW-0812">Transmembrane</keyword>
<feature type="domain" description="Aerotolerance regulator N-terminal" evidence="2">
    <location>
        <begin position="1"/>
        <end position="75"/>
    </location>
</feature>
<dbReference type="InterPro" id="IPR024163">
    <property type="entry name" value="Aerotolerance_reg_N"/>
</dbReference>
<sequence>MFEFRDPWYLLLLITVPLLAWQHYRSGAGRLPRFKFSDVGLARKLAKSPRQRLLPLLPLFRLLGITLLILALARPRSANAEREINAEGIDIVLALDVSSSMLAEDF</sequence>
<keyword evidence="1" id="KW-1133">Transmembrane helix</keyword>
<organism evidence="3">
    <name type="scientific">Caldithrix abyssi</name>
    <dbReference type="NCBI Taxonomy" id="187145"/>
    <lineage>
        <taxon>Bacteria</taxon>
        <taxon>Pseudomonadati</taxon>
        <taxon>Calditrichota</taxon>
        <taxon>Calditrichia</taxon>
        <taxon>Calditrichales</taxon>
        <taxon>Calditrichaceae</taxon>
        <taxon>Caldithrix</taxon>
    </lineage>
</organism>
<feature type="non-terminal residue" evidence="3">
    <location>
        <position position="106"/>
    </location>
</feature>
<feature type="transmembrane region" description="Helical" evidence="1">
    <location>
        <begin position="52"/>
        <end position="73"/>
    </location>
</feature>
<protein>
    <submittedName>
        <fullName evidence="3">Aerotolerance regulator BatA</fullName>
    </submittedName>
</protein>
<evidence type="ECO:0000259" key="2">
    <source>
        <dbReference type="Pfam" id="PF07584"/>
    </source>
</evidence>
<dbReference type="Proteomes" id="UP000885771">
    <property type="component" value="Unassembled WGS sequence"/>
</dbReference>
<dbReference type="Pfam" id="PF07584">
    <property type="entry name" value="BatA"/>
    <property type="match status" value="1"/>
</dbReference>
<dbReference type="EMBL" id="DRLI01000006">
    <property type="protein sequence ID" value="HHM01387.1"/>
    <property type="molecule type" value="Genomic_DNA"/>
</dbReference>